<keyword evidence="7" id="KW-1185">Reference proteome</keyword>
<comment type="subcellular location">
    <subcellularLocation>
        <location evidence="1">Cytoplasm</location>
    </subcellularLocation>
</comment>
<feature type="region of interest" description="Disordered" evidence="4">
    <location>
        <begin position="534"/>
        <end position="559"/>
    </location>
</feature>
<accession>A0AAV0BHK4</accession>
<feature type="compositionally biased region" description="Acidic residues" evidence="4">
    <location>
        <begin position="149"/>
        <end position="189"/>
    </location>
</feature>
<feature type="compositionally biased region" description="Polar residues" evidence="4">
    <location>
        <begin position="845"/>
        <end position="855"/>
    </location>
</feature>
<keyword evidence="3" id="KW-0175">Coiled coil</keyword>
<evidence type="ECO:0000256" key="4">
    <source>
        <dbReference type="SAM" id="MobiDB-lite"/>
    </source>
</evidence>
<feature type="region of interest" description="Disordered" evidence="4">
    <location>
        <begin position="62"/>
        <end position="211"/>
    </location>
</feature>
<feature type="domain" description="Cep57 centrosome microtubule-binding" evidence="5">
    <location>
        <begin position="886"/>
        <end position="960"/>
    </location>
</feature>
<dbReference type="InterPro" id="IPR024957">
    <property type="entry name" value="Cep57_MT-bd_dom"/>
</dbReference>
<feature type="compositionally biased region" description="Basic and acidic residues" evidence="4">
    <location>
        <begin position="541"/>
        <end position="556"/>
    </location>
</feature>
<dbReference type="EMBL" id="CALTRL010005816">
    <property type="protein sequence ID" value="CAH7686796.1"/>
    <property type="molecule type" value="Genomic_DNA"/>
</dbReference>
<evidence type="ECO:0000256" key="2">
    <source>
        <dbReference type="ARBA" id="ARBA00022490"/>
    </source>
</evidence>
<dbReference type="GO" id="GO:0005737">
    <property type="term" value="C:cytoplasm"/>
    <property type="evidence" value="ECO:0007669"/>
    <property type="project" value="UniProtKB-SubCell"/>
</dbReference>
<evidence type="ECO:0000256" key="3">
    <source>
        <dbReference type="SAM" id="Coils"/>
    </source>
</evidence>
<protein>
    <recommendedName>
        <fullName evidence="5">Cep57 centrosome microtubule-binding domain-containing protein</fullName>
    </recommendedName>
</protein>
<dbReference type="Proteomes" id="UP001153365">
    <property type="component" value="Unassembled WGS sequence"/>
</dbReference>
<dbReference type="AlphaFoldDB" id="A0AAV0BHK4"/>
<sequence>MDPRSAVFASPFPQTPTPGGSSVAHQYGHPPLTSLKPFGYVNTPKPALVRKPHPLTQVSMIEGVSTDAENSNSHLRKWKSSAPRNDITLSRAHNDPHKSLEDDLREFEREQKKLQHNSSLNPQKSYALEDQSSEGTEDLDTYGSHLSEDSNEEDDTEEEDEEEEEEDEEEEEEEEIDEEGEDDDYESEDLSSLRIGLSSLSPPGIGRAAPRGRRLSADELLGQNDLSFQVGQEFSRELDSITLSPIRRPSAPTPKRGSLFDGANRGLDELESSHAGQTGSGFEVMAGQIRRDFEKITGQPSPSRSRYLKKKKSIDIKTIQDRGGTLKGTIPTNGDLRAKRVFGAEANKGLKPPRIRQLHSAGLSSTPPAKALGEPGNDISQHLNKTGLLDFSANASSVRPQNLSNNQPIVRIQDASSETVLAAPANSLPLSKIIERPVKIIKTLNSGTQKAIGNSVHVPDVTGLTEALRSPQKANFHLEKPLDTKASGEAAQPDPTLNEALRLLRRRLSFLEAENKACESRIRDLQQQLNCVRKSSQAEADGQRNEGLNEQRERSVRQSTPAIERMVQKLKVYTRRLNNSIEAHAVALEELNNFKNRNRNIRQEFGEVKTEVRQWSAEVEDLKHGLVGLTIEVREIRTMVEGLMKTTQAEAVSNPIVSPAQPGMCRRGFPKSKSEDAKPVLSKAQSEFKRKLESISQPHHLRAQSENSRNDIEQWRSQASTPQSHGRSFIRPDEIERLRNEVAHQKSTKAVTVIQKAPQTNIANFNNAKANSRTQLKELPLNLNSNVAPPTRVHSAPNLKTTFGTVPPAVSTELSRGEAILNSLPKAGHDDTTCSQCRLRRQGLTRENANKSSDAPENANKFGSAPIAAPINRKINGDDKEPEDDREGLPPQTVLVNILRELEEDFEIHRKIFVELSDTYKKMNPASTLISKRRALAQHLKESVDTLEKKAGHIKHLYDLLHFKDLPIRPGTEAPDWGHSAIR</sequence>
<dbReference type="Pfam" id="PF06657">
    <property type="entry name" value="Cep57_MT_bd"/>
    <property type="match status" value="1"/>
</dbReference>
<comment type="caution">
    <text evidence="6">The sequence shown here is derived from an EMBL/GenBank/DDBJ whole genome shotgun (WGS) entry which is preliminary data.</text>
</comment>
<proteinExistence type="predicted"/>
<dbReference type="GO" id="GO:0008017">
    <property type="term" value="F:microtubule binding"/>
    <property type="evidence" value="ECO:0007669"/>
    <property type="project" value="InterPro"/>
</dbReference>
<reference evidence="6" key="1">
    <citation type="submission" date="2022-06" db="EMBL/GenBank/DDBJ databases">
        <authorList>
            <consortium name="SYNGENTA / RWTH Aachen University"/>
        </authorList>
    </citation>
    <scope>NUCLEOTIDE SEQUENCE</scope>
</reference>
<feature type="region of interest" description="Disordered" evidence="4">
    <location>
        <begin position="691"/>
        <end position="731"/>
    </location>
</feature>
<feature type="compositionally biased region" description="Low complexity" evidence="4">
    <location>
        <begin position="190"/>
        <end position="209"/>
    </location>
</feature>
<name>A0AAV0BHK4_PHAPC</name>
<feature type="compositionally biased region" description="Basic and acidic residues" evidence="4">
    <location>
        <begin position="92"/>
        <end position="113"/>
    </location>
</feature>
<organism evidence="6 7">
    <name type="scientific">Phakopsora pachyrhizi</name>
    <name type="common">Asian soybean rust disease fungus</name>
    <dbReference type="NCBI Taxonomy" id="170000"/>
    <lineage>
        <taxon>Eukaryota</taxon>
        <taxon>Fungi</taxon>
        <taxon>Dikarya</taxon>
        <taxon>Basidiomycota</taxon>
        <taxon>Pucciniomycotina</taxon>
        <taxon>Pucciniomycetes</taxon>
        <taxon>Pucciniales</taxon>
        <taxon>Phakopsoraceae</taxon>
        <taxon>Phakopsora</taxon>
    </lineage>
</organism>
<evidence type="ECO:0000313" key="7">
    <source>
        <dbReference type="Proteomes" id="UP001153365"/>
    </source>
</evidence>
<gene>
    <name evidence="6" type="ORF">PPACK8108_LOCUS21491</name>
</gene>
<feature type="compositionally biased region" description="Acidic residues" evidence="4">
    <location>
        <begin position="131"/>
        <end position="140"/>
    </location>
</feature>
<feature type="region of interest" description="Disordered" evidence="4">
    <location>
        <begin position="472"/>
        <end position="493"/>
    </location>
</feature>
<feature type="coiled-coil region" evidence="3">
    <location>
        <begin position="584"/>
        <end position="611"/>
    </location>
</feature>
<evidence type="ECO:0000313" key="6">
    <source>
        <dbReference type="EMBL" id="CAH7686796.1"/>
    </source>
</evidence>
<feature type="compositionally biased region" description="Polar residues" evidence="4">
    <location>
        <begin position="715"/>
        <end position="726"/>
    </location>
</feature>
<evidence type="ECO:0000256" key="1">
    <source>
        <dbReference type="ARBA" id="ARBA00004496"/>
    </source>
</evidence>
<feature type="region of interest" description="Disordered" evidence="4">
    <location>
        <begin position="1"/>
        <end position="30"/>
    </location>
</feature>
<feature type="region of interest" description="Disordered" evidence="4">
    <location>
        <begin position="844"/>
        <end position="890"/>
    </location>
</feature>
<keyword evidence="2" id="KW-0963">Cytoplasm</keyword>
<evidence type="ECO:0000259" key="5">
    <source>
        <dbReference type="Pfam" id="PF06657"/>
    </source>
</evidence>